<dbReference type="Gene3D" id="2.40.10.270">
    <property type="entry name" value="Bacteriophage SPP1 head-tail adaptor protein"/>
    <property type="match status" value="1"/>
</dbReference>
<organism evidence="1 2">
    <name type="scientific">Thomasclavelia ramosa</name>
    <dbReference type="NCBI Taxonomy" id="1547"/>
    <lineage>
        <taxon>Bacteria</taxon>
        <taxon>Bacillati</taxon>
        <taxon>Bacillota</taxon>
        <taxon>Erysipelotrichia</taxon>
        <taxon>Erysipelotrichales</taxon>
        <taxon>Coprobacillaceae</taxon>
        <taxon>Thomasclavelia</taxon>
    </lineage>
</organism>
<sequence>MIGGNIVAELQLKSSVKNEIGENISSWDTIHEVKGFLDLSSGDSNYSNYNAKIQESTHVFICDYVELDKEVNSENSRMIIDGYIYDVMLIDNPMNMNKHFEIYLKYVGGQNVK</sequence>
<dbReference type="InterPro" id="IPR038666">
    <property type="entry name" value="SSP1_head-tail_sf"/>
</dbReference>
<dbReference type="Proteomes" id="UP000261032">
    <property type="component" value="Unassembled WGS sequence"/>
</dbReference>
<evidence type="ECO:0000313" key="2">
    <source>
        <dbReference type="Proteomes" id="UP000261032"/>
    </source>
</evidence>
<gene>
    <name evidence="1" type="ORF">DXB93_15340</name>
</gene>
<accession>A0A3E3EB52</accession>
<dbReference type="EMBL" id="QUSL01000031">
    <property type="protein sequence ID" value="RGD80348.1"/>
    <property type="molecule type" value="Genomic_DNA"/>
</dbReference>
<protein>
    <submittedName>
        <fullName evidence="1">Head-tail adaptor protein</fullName>
    </submittedName>
</protein>
<dbReference type="AlphaFoldDB" id="A0A3E3EB52"/>
<dbReference type="RefSeq" id="WP_117582403.1">
    <property type="nucleotide sequence ID" value="NZ_QUSL01000031.1"/>
</dbReference>
<reference evidence="1 2" key="1">
    <citation type="submission" date="2018-08" db="EMBL/GenBank/DDBJ databases">
        <title>A genome reference for cultivated species of the human gut microbiota.</title>
        <authorList>
            <person name="Zou Y."/>
            <person name="Xue W."/>
            <person name="Luo G."/>
        </authorList>
    </citation>
    <scope>NUCLEOTIDE SEQUENCE [LARGE SCALE GENOMIC DNA]</scope>
    <source>
        <strain evidence="1 2">OM06-4</strain>
    </source>
</reference>
<proteinExistence type="predicted"/>
<name>A0A3E3EB52_9FIRM</name>
<comment type="caution">
    <text evidence="1">The sequence shown here is derived from an EMBL/GenBank/DDBJ whole genome shotgun (WGS) entry which is preliminary data.</text>
</comment>
<evidence type="ECO:0000313" key="1">
    <source>
        <dbReference type="EMBL" id="RGD80348.1"/>
    </source>
</evidence>